<sequence length="276" mass="32348">MMNNIKSSKPFENAIIIHTCLDIQIYSINKKLPLGRPWLTILVDDFSKRVLAFYFSIDPPNNVTNSMVIRECVNKHSTLPTSIILSGGKEFKSVQFHSTWIELGCTLIKYPMIVKSIFNTENLFRIINNFLKSHKQEQSLWLADNLKKSLSLLLYEVYDTMHQPELGTSPRDLFHKLDDFRKRNINYDEEFQLLPLPIVKRRVIPGRGIKINNLFYWANDFIQPIFKMETVFVKFDPLNIDIAFVCINDSWKKLKLLGYETEKTNSIKMRSINIHD</sequence>
<dbReference type="STRING" id="1637975.AN957_23500"/>
<dbReference type="PATRIC" id="fig|1637975.4.peg.4718"/>
<dbReference type="GO" id="GO:0003676">
    <property type="term" value="F:nucleic acid binding"/>
    <property type="evidence" value="ECO:0007669"/>
    <property type="project" value="InterPro"/>
</dbReference>
<dbReference type="AlphaFoldDB" id="A0A0Q3TDL7"/>
<dbReference type="PROSITE" id="PS50994">
    <property type="entry name" value="INTEGRASE"/>
    <property type="match status" value="1"/>
</dbReference>
<organism evidence="2 3">
    <name type="scientific">Cytobacillus solani</name>
    <dbReference type="NCBI Taxonomy" id="1637975"/>
    <lineage>
        <taxon>Bacteria</taxon>
        <taxon>Bacillati</taxon>
        <taxon>Bacillota</taxon>
        <taxon>Bacilli</taxon>
        <taxon>Bacillales</taxon>
        <taxon>Bacillaceae</taxon>
        <taxon>Cytobacillus</taxon>
    </lineage>
</organism>
<dbReference type="SUPFAM" id="SSF53098">
    <property type="entry name" value="Ribonuclease H-like"/>
    <property type="match status" value="1"/>
</dbReference>
<evidence type="ECO:0000259" key="1">
    <source>
        <dbReference type="PROSITE" id="PS50994"/>
    </source>
</evidence>
<reference evidence="2 3" key="1">
    <citation type="submission" date="2015-09" db="EMBL/GenBank/DDBJ databases">
        <title>Genome sequencing project for genomic taxonomy and phylogenomics of Bacillus-like bacteria.</title>
        <authorList>
            <person name="Liu B."/>
            <person name="Wang J."/>
            <person name="Zhu Y."/>
            <person name="Liu G."/>
            <person name="Chen Q."/>
            <person name="Chen Z."/>
            <person name="Lan J."/>
            <person name="Che J."/>
            <person name="Ge C."/>
            <person name="Shi H."/>
            <person name="Pan Z."/>
            <person name="Liu X."/>
        </authorList>
    </citation>
    <scope>NUCLEOTIDE SEQUENCE [LARGE SCALE GENOMIC DNA]</scope>
    <source>
        <strain evidence="2 3">FJAT-18043</strain>
    </source>
</reference>
<dbReference type="InterPro" id="IPR012337">
    <property type="entry name" value="RNaseH-like_sf"/>
</dbReference>
<dbReference type="Gene3D" id="3.30.420.10">
    <property type="entry name" value="Ribonuclease H-like superfamily/Ribonuclease H"/>
    <property type="match status" value="1"/>
</dbReference>
<dbReference type="InterPro" id="IPR036397">
    <property type="entry name" value="RNaseH_sf"/>
</dbReference>
<dbReference type="InterPro" id="IPR001584">
    <property type="entry name" value="Integrase_cat-core"/>
</dbReference>
<proteinExistence type="predicted"/>
<name>A0A0Q3TDL7_9BACI</name>
<keyword evidence="3" id="KW-1185">Reference proteome</keyword>
<evidence type="ECO:0000313" key="3">
    <source>
        <dbReference type="Proteomes" id="UP000050996"/>
    </source>
</evidence>
<dbReference type="Proteomes" id="UP000050996">
    <property type="component" value="Unassembled WGS sequence"/>
</dbReference>
<dbReference type="RefSeq" id="WP_056686378.1">
    <property type="nucleotide sequence ID" value="NZ_LJIX01000006.1"/>
</dbReference>
<comment type="caution">
    <text evidence="2">The sequence shown here is derived from an EMBL/GenBank/DDBJ whole genome shotgun (WGS) entry which is preliminary data.</text>
</comment>
<feature type="domain" description="Integrase catalytic" evidence="1">
    <location>
        <begin position="6"/>
        <end position="178"/>
    </location>
</feature>
<protein>
    <recommendedName>
        <fullName evidence="1">Integrase catalytic domain-containing protein</fullName>
    </recommendedName>
</protein>
<dbReference type="GO" id="GO:0015074">
    <property type="term" value="P:DNA integration"/>
    <property type="evidence" value="ECO:0007669"/>
    <property type="project" value="InterPro"/>
</dbReference>
<dbReference type="EMBL" id="LJIX01000006">
    <property type="protein sequence ID" value="KQL21237.1"/>
    <property type="molecule type" value="Genomic_DNA"/>
</dbReference>
<evidence type="ECO:0000313" key="2">
    <source>
        <dbReference type="EMBL" id="KQL21237.1"/>
    </source>
</evidence>
<accession>A0A0Q3TDL7</accession>
<gene>
    <name evidence="2" type="ORF">AN957_23500</name>
</gene>